<sequence length="77" mass="7525">MSASGPKPNAVEIARMATNERQFWAGVALLVVAGALLFGATAVGGLDVFSQASGAVAVLGLAGSAVLIGTAGDERPV</sequence>
<organism evidence="2 3">
    <name type="scientific">Halorussus gelatinilyticus</name>
    <dbReference type="NCBI Taxonomy" id="2937524"/>
    <lineage>
        <taxon>Archaea</taxon>
        <taxon>Methanobacteriati</taxon>
        <taxon>Methanobacteriota</taxon>
        <taxon>Stenosarchaea group</taxon>
        <taxon>Halobacteria</taxon>
        <taxon>Halobacteriales</taxon>
        <taxon>Haladaptataceae</taxon>
        <taxon>Halorussus</taxon>
    </lineage>
</organism>
<keyword evidence="1" id="KW-0472">Membrane</keyword>
<dbReference type="RefSeq" id="WP_248654288.1">
    <property type="nucleotide sequence ID" value="NZ_CP096658.1"/>
</dbReference>
<dbReference type="AlphaFoldDB" id="A0A8U0IFY6"/>
<keyword evidence="1" id="KW-0812">Transmembrane</keyword>
<evidence type="ECO:0000313" key="3">
    <source>
        <dbReference type="Proteomes" id="UP000830434"/>
    </source>
</evidence>
<dbReference type="EMBL" id="CP096658">
    <property type="protein sequence ID" value="UPV99797.1"/>
    <property type="molecule type" value="Genomic_DNA"/>
</dbReference>
<feature type="transmembrane region" description="Helical" evidence="1">
    <location>
        <begin position="23"/>
        <end position="46"/>
    </location>
</feature>
<proteinExistence type="predicted"/>
<feature type="transmembrane region" description="Helical" evidence="1">
    <location>
        <begin position="52"/>
        <end position="72"/>
    </location>
</feature>
<name>A0A8U0IFY6_9EURY</name>
<dbReference type="GeneID" id="72191171"/>
<evidence type="ECO:0000313" key="2">
    <source>
        <dbReference type="EMBL" id="UPV99797.1"/>
    </source>
</evidence>
<dbReference type="Proteomes" id="UP000830434">
    <property type="component" value="Chromosome"/>
</dbReference>
<reference evidence="2" key="1">
    <citation type="submission" date="2022-04" db="EMBL/GenBank/DDBJ databases">
        <title>Diverse halophilic archaea isolated from saline environments.</title>
        <authorList>
            <person name="Cui H.-L."/>
        </authorList>
    </citation>
    <scope>NUCLEOTIDE SEQUENCE</scope>
    <source>
        <strain evidence="2">XZYJT40</strain>
    </source>
</reference>
<keyword evidence="1" id="KW-1133">Transmembrane helix</keyword>
<protein>
    <submittedName>
        <fullName evidence="2">Uncharacterized protein</fullName>
    </submittedName>
</protein>
<gene>
    <name evidence="2" type="ORF">M0R88_14910</name>
</gene>
<keyword evidence="3" id="KW-1185">Reference proteome</keyword>
<dbReference type="KEGG" id="haxz:M0R88_14910"/>
<evidence type="ECO:0000256" key="1">
    <source>
        <dbReference type="SAM" id="Phobius"/>
    </source>
</evidence>
<accession>A0A8U0IFY6</accession>